<dbReference type="PANTHER" id="PTHR43685:SF2">
    <property type="entry name" value="GLYCOSYLTRANSFERASE 2-LIKE DOMAIN-CONTAINING PROTEIN"/>
    <property type="match status" value="1"/>
</dbReference>
<dbReference type="InterPro" id="IPR050834">
    <property type="entry name" value="Glycosyltransf_2"/>
</dbReference>
<dbReference type="InterPro" id="IPR029044">
    <property type="entry name" value="Nucleotide-diphossugar_trans"/>
</dbReference>
<evidence type="ECO:0000313" key="3">
    <source>
        <dbReference type="Proteomes" id="UP000267517"/>
    </source>
</evidence>
<dbReference type="Gene3D" id="3.90.550.10">
    <property type="entry name" value="Spore Coat Polysaccharide Biosynthesis Protein SpsA, Chain A"/>
    <property type="match status" value="1"/>
</dbReference>
<dbReference type="PANTHER" id="PTHR43685">
    <property type="entry name" value="GLYCOSYLTRANSFERASE"/>
    <property type="match status" value="1"/>
</dbReference>
<dbReference type="Pfam" id="PF00535">
    <property type="entry name" value="Glycos_transf_2"/>
    <property type="match status" value="1"/>
</dbReference>
<accession>A0A250KIF1</accession>
<name>A0A250KIF1_9BACT</name>
<evidence type="ECO:0000259" key="1">
    <source>
        <dbReference type="Pfam" id="PF00535"/>
    </source>
</evidence>
<proteinExistence type="predicted"/>
<dbReference type="GO" id="GO:0016740">
    <property type="term" value="F:transferase activity"/>
    <property type="evidence" value="ECO:0007669"/>
    <property type="project" value="UniProtKB-KW"/>
</dbReference>
<keyword evidence="2" id="KW-0808">Transferase</keyword>
<protein>
    <submittedName>
        <fullName evidence="2">Glycosyl transferase</fullName>
    </submittedName>
</protein>
<dbReference type="SUPFAM" id="SSF53448">
    <property type="entry name" value="Nucleotide-diphospho-sugar transferases"/>
    <property type="match status" value="1"/>
</dbReference>
<feature type="domain" description="Glycosyltransferase 2-like" evidence="1">
    <location>
        <begin position="19"/>
        <end position="145"/>
    </location>
</feature>
<dbReference type="AlphaFoldDB" id="A0A250KIF1"/>
<dbReference type="CDD" id="cd06433">
    <property type="entry name" value="GT_2_WfgS_like"/>
    <property type="match status" value="1"/>
</dbReference>
<reference evidence="2 3" key="1">
    <citation type="submission" date="2017-05" db="EMBL/GenBank/DDBJ databases">
        <title>whole genome sequence of Prevotella melaninogenica GAI 07411.</title>
        <authorList>
            <person name="Kondo Y."/>
            <person name="Hoshino T."/>
        </authorList>
    </citation>
    <scope>NUCLEOTIDE SEQUENCE [LARGE SCALE GENOMIC DNA]</scope>
    <source>
        <strain evidence="2 3">GAI 07411</strain>
    </source>
</reference>
<dbReference type="InterPro" id="IPR001173">
    <property type="entry name" value="Glyco_trans_2-like"/>
</dbReference>
<dbReference type="Proteomes" id="UP000267517">
    <property type="component" value="Chromosome I"/>
</dbReference>
<organism evidence="2 3">
    <name type="scientific">Prevotella melaninogenica</name>
    <dbReference type="NCBI Taxonomy" id="28132"/>
    <lineage>
        <taxon>Bacteria</taxon>
        <taxon>Pseudomonadati</taxon>
        <taxon>Bacteroidota</taxon>
        <taxon>Bacteroidia</taxon>
        <taxon>Bacteroidales</taxon>
        <taxon>Prevotellaceae</taxon>
        <taxon>Prevotella</taxon>
    </lineage>
</organism>
<evidence type="ECO:0000313" key="2">
    <source>
        <dbReference type="EMBL" id="BBA29458.1"/>
    </source>
</evidence>
<gene>
    <name evidence="2" type="ORF">PMEL1_01396</name>
</gene>
<sequence length="248" mass="28738">MVQNVFELFITMIEKPLVTVITVCYNAVSLIEKTIRSVLAQQYEHIEYVVVDGGSTDGTIEIIRKYEAHISHWITEQDEGIYDAMNKGVAMATGEWCIFLNAGDTFAADDVLQRVFQVPREADVIYGDVVKNGIVKPAEAPHNSHRMYFCHQSCLTRTACLREFPYDISYRMSADFKLYKLLWKKHYRFLQLPFAISNFDTTGVSNTNRSRGLYDNIQIIRELDGCLEQMRLLPRLYFVYFLCKLKNQ</sequence>
<dbReference type="EMBL" id="AP018049">
    <property type="protein sequence ID" value="BBA29458.1"/>
    <property type="molecule type" value="Genomic_DNA"/>
</dbReference>